<dbReference type="OrthoDB" id="9758570at2"/>
<dbReference type="AlphaFoldDB" id="A0A1I5AWU2"/>
<reference evidence="5" key="1">
    <citation type="submission" date="2016-10" db="EMBL/GenBank/DDBJ databases">
        <authorList>
            <person name="Varghese N."/>
            <person name="Submissions S."/>
        </authorList>
    </citation>
    <scope>NUCLEOTIDE SEQUENCE [LARGE SCALE GENOMIC DNA]</scope>
    <source>
        <strain evidence="5">DSM 6150</strain>
    </source>
</reference>
<name>A0A1I5AWU2_9NEIS</name>
<feature type="domain" description="Zinc-ribbon" evidence="3">
    <location>
        <begin position="3"/>
        <end position="24"/>
    </location>
</feature>
<evidence type="ECO:0000259" key="3">
    <source>
        <dbReference type="Pfam" id="PF13240"/>
    </source>
</evidence>
<accession>A0A1I5AWU2</accession>
<gene>
    <name evidence="4" type="ORF">SAMN05660284_02017</name>
</gene>
<protein>
    <submittedName>
        <fullName evidence="4">Zinc-ribbon domain-containing protein</fullName>
    </submittedName>
</protein>
<dbReference type="EMBL" id="FOVE01000014">
    <property type="protein sequence ID" value="SFN66851.1"/>
    <property type="molecule type" value="Genomic_DNA"/>
</dbReference>
<dbReference type="STRING" id="83765.SAMN05660284_02017"/>
<dbReference type="Pfam" id="PF13240">
    <property type="entry name" value="Zn_Ribbon_1"/>
    <property type="match status" value="1"/>
</dbReference>
<dbReference type="RefSeq" id="WP_091195595.1">
    <property type="nucleotide sequence ID" value="NZ_FOVE01000014.1"/>
</dbReference>
<evidence type="ECO:0000256" key="1">
    <source>
        <dbReference type="SAM" id="MobiDB-lite"/>
    </source>
</evidence>
<sequence length="235" mass="23934">MAFCSKCGTKLDDGSQFCGQCGSSMAGTPSVAPIKPPEATASQDASKSREAAERAEKAKYVVDAAVDVAGSAASAAASAAASGAAIVGEIGTRAIKGVNEADPATKKKIVGGLVLGLLVLAVGFGAKILFFSAGPEATIKSFYASLANGDLKGVLSRSVDYAGHDISMQDEKKLQIVIGQAAAEIKMKGGIKDLKATCSGGDDAKNCITIITYGNGRSEKQNTEVRKINGAWKVK</sequence>
<keyword evidence="2" id="KW-0812">Transmembrane</keyword>
<keyword evidence="5" id="KW-1185">Reference proteome</keyword>
<evidence type="ECO:0000313" key="4">
    <source>
        <dbReference type="EMBL" id="SFN66851.1"/>
    </source>
</evidence>
<proteinExistence type="predicted"/>
<dbReference type="InterPro" id="IPR026870">
    <property type="entry name" value="Zinc_ribbon_dom"/>
</dbReference>
<evidence type="ECO:0000313" key="5">
    <source>
        <dbReference type="Proteomes" id="UP000242869"/>
    </source>
</evidence>
<keyword evidence="2" id="KW-0472">Membrane</keyword>
<feature type="region of interest" description="Disordered" evidence="1">
    <location>
        <begin position="23"/>
        <end position="52"/>
    </location>
</feature>
<dbReference type="Gene3D" id="3.10.450.50">
    <property type="match status" value="1"/>
</dbReference>
<evidence type="ECO:0000256" key="2">
    <source>
        <dbReference type="SAM" id="Phobius"/>
    </source>
</evidence>
<organism evidence="4 5">
    <name type="scientific">Formivibrio citricus</name>
    <dbReference type="NCBI Taxonomy" id="83765"/>
    <lineage>
        <taxon>Bacteria</taxon>
        <taxon>Pseudomonadati</taxon>
        <taxon>Pseudomonadota</taxon>
        <taxon>Betaproteobacteria</taxon>
        <taxon>Neisseriales</taxon>
        <taxon>Chitinibacteraceae</taxon>
        <taxon>Formivibrio</taxon>
    </lineage>
</organism>
<dbReference type="Proteomes" id="UP000242869">
    <property type="component" value="Unassembled WGS sequence"/>
</dbReference>
<keyword evidence="2" id="KW-1133">Transmembrane helix</keyword>
<feature type="transmembrane region" description="Helical" evidence="2">
    <location>
        <begin position="109"/>
        <end position="131"/>
    </location>
</feature>